<dbReference type="InterPro" id="IPR016166">
    <property type="entry name" value="FAD-bd_PCMH"/>
</dbReference>
<dbReference type="SUPFAM" id="SSF56176">
    <property type="entry name" value="FAD-binding/transporter-associated domain-like"/>
    <property type="match status" value="1"/>
</dbReference>
<evidence type="ECO:0000313" key="3">
    <source>
        <dbReference type="Proteomes" id="UP000475545"/>
    </source>
</evidence>
<evidence type="ECO:0000313" key="2">
    <source>
        <dbReference type="EMBL" id="MXP23111.1"/>
    </source>
</evidence>
<dbReference type="GO" id="GO:0016491">
    <property type="term" value="F:oxidoreductase activity"/>
    <property type="evidence" value="ECO:0007669"/>
    <property type="project" value="InterPro"/>
</dbReference>
<dbReference type="InterPro" id="IPR036318">
    <property type="entry name" value="FAD-bd_PCMH-like_sf"/>
</dbReference>
<dbReference type="Pfam" id="PF00941">
    <property type="entry name" value="FAD_binding_5"/>
    <property type="match status" value="1"/>
</dbReference>
<dbReference type="PANTHER" id="PTHR42659:SF9">
    <property type="entry name" value="XANTHINE DEHYDROGENASE FAD-BINDING SUBUNIT XDHB-RELATED"/>
    <property type="match status" value="1"/>
</dbReference>
<organism evidence="2 3">
    <name type="scientific">Gordonia mangrovi</name>
    <dbReference type="NCBI Taxonomy" id="2665643"/>
    <lineage>
        <taxon>Bacteria</taxon>
        <taxon>Bacillati</taxon>
        <taxon>Actinomycetota</taxon>
        <taxon>Actinomycetes</taxon>
        <taxon>Mycobacteriales</taxon>
        <taxon>Gordoniaceae</taxon>
        <taxon>Gordonia</taxon>
    </lineage>
</organism>
<dbReference type="Proteomes" id="UP000475545">
    <property type="component" value="Unassembled WGS sequence"/>
</dbReference>
<proteinExistence type="predicted"/>
<sequence length="272" mass="29104">MDLNTIERYRYARTRGDLRLEPGERVVAGGTWFFSEPQVEVDGIVDLTTMGWPALEDLPDDGLRIGATCPISVIATMPPRPAWRAQPLFGACANALLASFKIWNVATVGGNICRSFAAASMVSLAAGLDASAVIWCPDGSERRSPVAELITDNGANSLADAEILRAIDIPGTSMRSTTAFRKIALAELGRSGAVVTGRLEESGSLVVAVTAATRRPHVMRFDTIPTADDLHERVVSADDFYTDPLGSADWRQATSAVLAEEVRTELAERAGS</sequence>
<name>A0A6L7GVP3_9ACTN</name>
<dbReference type="GO" id="GO:0071949">
    <property type="term" value="F:FAD binding"/>
    <property type="evidence" value="ECO:0007669"/>
    <property type="project" value="InterPro"/>
</dbReference>
<gene>
    <name evidence="2" type="ORF">GIY30_17375</name>
</gene>
<dbReference type="Gene3D" id="3.30.465.10">
    <property type="match status" value="1"/>
</dbReference>
<reference evidence="2 3" key="1">
    <citation type="submission" date="2019-11" db="EMBL/GenBank/DDBJ databases">
        <title>Gordonia sp. nov., a novel actinobacterium isolated from mangrove soil in Hainan.</title>
        <authorList>
            <person name="Huang X."/>
            <person name="Xie Y."/>
            <person name="Chu X."/>
            <person name="Xiao K."/>
        </authorList>
    </citation>
    <scope>NUCLEOTIDE SEQUENCE [LARGE SCALE GENOMIC DNA]</scope>
    <source>
        <strain evidence="2 3">HNM0687</strain>
    </source>
</reference>
<dbReference type="AlphaFoldDB" id="A0A6L7GVP3"/>
<dbReference type="InterPro" id="IPR016169">
    <property type="entry name" value="FAD-bd_PCMH_sub2"/>
</dbReference>
<dbReference type="PANTHER" id="PTHR42659">
    <property type="entry name" value="XANTHINE DEHYDROGENASE SUBUNIT C-RELATED"/>
    <property type="match status" value="1"/>
</dbReference>
<dbReference type="InterPro" id="IPR002346">
    <property type="entry name" value="Mopterin_DH_FAD-bd"/>
</dbReference>
<dbReference type="PROSITE" id="PS51387">
    <property type="entry name" value="FAD_PCMH"/>
    <property type="match status" value="1"/>
</dbReference>
<protein>
    <submittedName>
        <fullName evidence="2">FAD-binding molybdopterin dehydrogenase</fullName>
    </submittedName>
</protein>
<comment type="caution">
    <text evidence="2">The sequence shown here is derived from an EMBL/GenBank/DDBJ whole genome shotgun (WGS) entry which is preliminary data.</text>
</comment>
<keyword evidence="3" id="KW-1185">Reference proteome</keyword>
<feature type="domain" description="FAD-binding PCMH-type" evidence="1">
    <location>
        <begin position="1"/>
        <end position="174"/>
    </location>
</feature>
<accession>A0A6L7GVP3</accession>
<evidence type="ECO:0000259" key="1">
    <source>
        <dbReference type="PROSITE" id="PS51387"/>
    </source>
</evidence>
<dbReference type="InterPro" id="IPR051312">
    <property type="entry name" value="Diverse_Substr_Oxidored"/>
</dbReference>
<dbReference type="EMBL" id="WMBR01000004">
    <property type="protein sequence ID" value="MXP23111.1"/>
    <property type="molecule type" value="Genomic_DNA"/>
</dbReference>
<dbReference type="RefSeq" id="WP_160903259.1">
    <property type="nucleotide sequence ID" value="NZ_CP102850.1"/>
</dbReference>